<reference evidence="3 4" key="1">
    <citation type="submission" date="2018-01" db="EMBL/GenBank/DDBJ databases">
        <title>Complete genome sequence of Streptomyces lunaelactis MM109T, a Ferroverdin A producer isolated from cave moonmilk deposits.</title>
        <authorList>
            <person name="Naome A."/>
            <person name="Martinet L."/>
            <person name="Maciejewska M."/>
            <person name="Anderssen S."/>
            <person name="Adam D."/>
            <person name="Tenconi E."/>
            <person name="Deflandre B."/>
            <person name="Arguelles-Arias A."/>
            <person name="Calusinska M."/>
            <person name="Copieters W."/>
            <person name="Karim L."/>
            <person name="Hanikenne M."/>
            <person name="Baurain D."/>
            <person name="van Wezel G."/>
            <person name="Smargiasso N."/>
            <person name="de Pauw E."/>
            <person name="Delfosse P."/>
            <person name="Rigali S."/>
        </authorList>
    </citation>
    <scope>NUCLEOTIDE SEQUENCE [LARGE SCALE GENOMIC DNA]</scope>
    <source>
        <strain evidence="3 4">MM109</strain>
    </source>
</reference>
<evidence type="ECO:0000259" key="2">
    <source>
        <dbReference type="Pfam" id="PF01425"/>
    </source>
</evidence>
<dbReference type="RefSeq" id="WP_108148708.1">
    <property type="nucleotide sequence ID" value="NZ_CP026304.1"/>
</dbReference>
<feature type="domain" description="Amidase" evidence="2">
    <location>
        <begin position="20"/>
        <end position="383"/>
    </location>
</feature>
<dbReference type="NCBIfam" id="NF006169">
    <property type="entry name" value="PRK08310.1"/>
    <property type="match status" value="1"/>
</dbReference>
<dbReference type="InterPro" id="IPR036928">
    <property type="entry name" value="AS_sf"/>
</dbReference>
<dbReference type="Pfam" id="PF01425">
    <property type="entry name" value="Amidase"/>
    <property type="match status" value="1"/>
</dbReference>
<dbReference type="OrthoDB" id="182039at2"/>
<dbReference type="InterPro" id="IPR020556">
    <property type="entry name" value="Amidase_CS"/>
</dbReference>
<dbReference type="GeneID" id="55656253"/>
<dbReference type="EMBL" id="CP026304">
    <property type="protein sequence ID" value="AVZ73031.1"/>
    <property type="molecule type" value="Genomic_DNA"/>
</dbReference>
<dbReference type="PANTHER" id="PTHR46310:SF7">
    <property type="entry name" value="AMIDASE 1"/>
    <property type="match status" value="1"/>
</dbReference>
<dbReference type="Proteomes" id="UP000244201">
    <property type="component" value="Chromosome"/>
</dbReference>
<keyword evidence="4" id="KW-1185">Reference proteome</keyword>
<gene>
    <name evidence="3" type="ORF">SLUN_13365</name>
</gene>
<dbReference type="KEGG" id="slk:SLUN_13365"/>
<dbReference type="InterPro" id="IPR023631">
    <property type="entry name" value="Amidase_dom"/>
</dbReference>
<organism evidence="3 4">
    <name type="scientific">Streptomyces lunaelactis</name>
    <dbReference type="NCBI Taxonomy" id="1535768"/>
    <lineage>
        <taxon>Bacteria</taxon>
        <taxon>Bacillati</taxon>
        <taxon>Actinomycetota</taxon>
        <taxon>Actinomycetes</taxon>
        <taxon>Kitasatosporales</taxon>
        <taxon>Streptomycetaceae</taxon>
        <taxon>Streptomyces</taxon>
    </lineage>
</organism>
<feature type="region of interest" description="Disordered" evidence="1">
    <location>
        <begin position="1"/>
        <end position="21"/>
    </location>
</feature>
<dbReference type="PROSITE" id="PS00571">
    <property type="entry name" value="AMIDASES"/>
    <property type="match status" value="1"/>
</dbReference>
<sequence length="389" mass="39044">MAATDNAVWREHGNPLVTGSGSGPLPGVRLAVKDVHAVAGHKLGAGNPAWLAEAEPQPAHSWAVAALLAAGADITGIAQTDEFAYSLNGTNAHYGTPPNPAAPGRVPGGSSSGPAAAVALGEADAGLGSDTAGSIRVPASYCGLYGLRPTHGAVPATGMLPLAPSFDTVAWLARDADTLARLGDVLLPRGGDEAPFRTALVAADLVALADAGVREAFGPASAGLAERLGLRIEQVPSLGGDPAERAVAFATVQAAEVWECDGEWVSAHPGTLGPGVEARFARAEAVTPEERAGAESLLHRTARDLRAAIPDDAVLLLPAASGPAPLIDEDPERKAATRQGTFRLTCLASGAGLPCVVLPRMAVDGLPVGLAVIGGRGTDRALLALAGAA</sequence>
<dbReference type="SUPFAM" id="SSF75304">
    <property type="entry name" value="Amidase signature (AS) enzymes"/>
    <property type="match status" value="1"/>
</dbReference>
<name>A0A2R4T1N1_9ACTN</name>
<proteinExistence type="predicted"/>
<dbReference type="PANTHER" id="PTHR46310">
    <property type="entry name" value="AMIDASE 1"/>
    <property type="match status" value="1"/>
</dbReference>
<evidence type="ECO:0000313" key="3">
    <source>
        <dbReference type="EMBL" id="AVZ73031.1"/>
    </source>
</evidence>
<dbReference type="AlphaFoldDB" id="A0A2R4T1N1"/>
<dbReference type="Gene3D" id="3.90.1300.10">
    <property type="entry name" value="Amidase signature (AS) domain"/>
    <property type="match status" value="1"/>
</dbReference>
<evidence type="ECO:0000313" key="4">
    <source>
        <dbReference type="Proteomes" id="UP000244201"/>
    </source>
</evidence>
<evidence type="ECO:0000256" key="1">
    <source>
        <dbReference type="SAM" id="MobiDB-lite"/>
    </source>
</evidence>
<protein>
    <recommendedName>
        <fullName evidence="2">Amidase domain-containing protein</fullName>
    </recommendedName>
</protein>
<accession>A0A2R4T1N1</accession>